<feature type="region of interest" description="Disordered" evidence="1">
    <location>
        <begin position="80"/>
        <end position="111"/>
    </location>
</feature>
<organism evidence="2 3">
    <name type="scientific">Epicoccum nigrum</name>
    <name type="common">Soil fungus</name>
    <name type="synonym">Epicoccum purpurascens</name>
    <dbReference type="NCBI Taxonomy" id="105696"/>
    <lineage>
        <taxon>Eukaryota</taxon>
        <taxon>Fungi</taxon>
        <taxon>Dikarya</taxon>
        <taxon>Ascomycota</taxon>
        <taxon>Pezizomycotina</taxon>
        <taxon>Dothideomycetes</taxon>
        <taxon>Pleosporomycetidae</taxon>
        <taxon>Pleosporales</taxon>
        <taxon>Pleosporineae</taxon>
        <taxon>Didymellaceae</taxon>
        <taxon>Epicoccum</taxon>
    </lineage>
</organism>
<reference evidence="2 3" key="1">
    <citation type="journal article" date="2017" name="Genome Announc.">
        <title>Genome sequence of the saprophytic ascomycete Epicoccum nigrum ICMP 19927 strain isolated from New Zealand.</title>
        <authorList>
            <person name="Fokin M."/>
            <person name="Fleetwood D."/>
            <person name="Weir B.S."/>
            <person name="Villas-Boas S.G."/>
        </authorList>
    </citation>
    <scope>NUCLEOTIDE SEQUENCE [LARGE SCALE GENOMIC DNA]</scope>
    <source>
        <strain evidence="2 3">ICMP 19927</strain>
    </source>
</reference>
<name>A0A1Y2LPP8_EPING</name>
<evidence type="ECO:0000256" key="1">
    <source>
        <dbReference type="SAM" id="MobiDB-lite"/>
    </source>
</evidence>
<dbReference type="AlphaFoldDB" id="A0A1Y2LPP8"/>
<gene>
    <name evidence="2" type="ORF">B5807_09610</name>
</gene>
<accession>A0A1Y2LPP8</accession>
<evidence type="ECO:0000313" key="3">
    <source>
        <dbReference type="Proteomes" id="UP000193240"/>
    </source>
</evidence>
<dbReference type="InParanoid" id="A0A1Y2LPP8"/>
<protein>
    <submittedName>
        <fullName evidence="2">Uncharacterized protein</fullName>
    </submittedName>
</protein>
<feature type="compositionally biased region" description="Basic and acidic residues" evidence="1">
    <location>
        <begin position="137"/>
        <end position="155"/>
    </location>
</feature>
<sequence>MPDSEHSDSKYSVTKIPLSLRLSVSENEVDLKNPHEPDAPYLFRGDLLDYIERLESNAKEFIAKNNAILDSLKAQASLTETSSSSRVNASHKAPESLSGAATDPNATVLPTGFPRSASVPCSESSLTVASASATTETTDHSHFDLPNSDGDRNNKDVNVSPLKPDPIVDNADNEIEPELGNPVNQDDIDYEEYLLLGEELQEFGWYRPSLLAAKHELTVRSQIMPWMNNAMCLNAADEVLTSIEEPVLQAIMTSEGNLNRLVAIDLNVAQTLQQNERRCLKHQPSVYISALTHDESEDFAPFAVDEARDIAGYAYLYLRIGANQEEVAFQIDHAHNPKWREEWTHQGARFFIQVNKISTGDYDPINQKRKVVLTTFACALDKIATQAKQAGKLTISARRRQQLLSRMARAYYFTGGLNSGALACAASVAHMRSDAVTGEQEGEWWVDAEKYMNDNAGYRQRFGREMRRRDALFLEEEEEVG</sequence>
<feature type="region of interest" description="Disordered" evidence="1">
    <location>
        <begin position="130"/>
        <end position="168"/>
    </location>
</feature>
<dbReference type="Proteomes" id="UP000193240">
    <property type="component" value="Unassembled WGS sequence"/>
</dbReference>
<evidence type="ECO:0000313" key="2">
    <source>
        <dbReference type="EMBL" id="OSS45569.1"/>
    </source>
</evidence>
<proteinExistence type="predicted"/>
<dbReference type="EMBL" id="KZ107853">
    <property type="protein sequence ID" value="OSS45569.1"/>
    <property type="molecule type" value="Genomic_DNA"/>
</dbReference>
<keyword evidence="3" id="KW-1185">Reference proteome</keyword>